<feature type="compositionally biased region" description="Basic and acidic residues" evidence="1">
    <location>
        <begin position="126"/>
        <end position="137"/>
    </location>
</feature>
<proteinExistence type="predicted"/>
<protein>
    <recommendedName>
        <fullName evidence="2">WKF domain-containing protein</fullName>
    </recommendedName>
</protein>
<feature type="compositionally biased region" description="Acidic residues" evidence="1">
    <location>
        <begin position="161"/>
        <end position="173"/>
    </location>
</feature>
<evidence type="ECO:0000313" key="3">
    <source>
        <dbReference type="EMBL" id="RMY18436.1"/>
    </source>
</evidence>
<dbReference type="OrthoDB" id="10261563at2759"/>
<name>A0A3M6ZT09_HORWE</name>
<dbReference type="InterPro" id="IPR019327">
    <property type="entry name" value="WKF"/>
</dbReference>
<feature type="compositionally biased region" description="Polar residues" evidence="1">
    <location>
        <begin position="44"/>
        <end position="53"/>
    </location>
</feature>
<accession>A0A3M6ZT09</accession>
<dbReference type="AlphaFoldDB" id="A0A3M6ZT09"/>
<feature type="compositionally biased region" description="Low complexity" evidence="1">
    <location>
        <begin position="376"/>
        <end position="388"/>
    </location>
</feature>
<evidence type="ECO:0000256" key="1">
    <source>
        <dbReference type="SAM" id="MobiDB-lite"/>
    </source>
</evidence>
<feature type="domain" description="WKF" evidence="2">
    <location>
        <begin position="234"/>
        <end position="297"/>
    </location>
</feature>
<sequence>MSNHVPAWKRLGLKLKYAKDSPEPSGQAPVEAGYSPQGSKRHSTANSDETTSKPSKKQKLSRENGQTFSEANWKDGKSHSPSQPNVKTVSVDPKASKGKHQTFEGEDPTSEATYHIRSPHLLTSESSEHPAENDVRGRPRKASHRKSVTFTADTKAHDAESISDGETAEEEPSEPPQSTAPEQPASPETKLSKKEKKRLKQQQKSSAPSEGKTADDRATQVKKPKHQGTAEYVEYILQFYNDNANWKFNKNKQTELLKHLFNPWWIPAQYDEALVAYIEGLQGARAQQRVIEDAEAVLKALLEKQESDVNVESMDSRTSRKAAYEAAVKREIEKVKQVGRSEYDEHQLLEMKKEVEKAKRADAVLAALLSKELEQPAAPSAPSAAPAATDTLTNGNGEEKKASKPDQKRKKRKARTQVSSDESSSSDSSSSESESD</sequence>
<dbReference type="PANTHER" id="PTHR22306">
    <property type="entry name" value="CHROMOSOME 7 OPEN READING FRAME 50"/>
    <property type="match status" value="1"/>
</dbReference>
<dbReference type="Pfam" id="PF10180">
    <property type="entry name" value="WKF"/>
    <property type="match status" value="1"/>
</dbReference>
<evidence type="ECO:0000313" key="4">
    <source>
        <dbReference type="Proteomes" id="UP000271337"/>
    </source>
</evidence>
<feature type="compositionally biased region" description="Low complexity" evidence="1">
    <location>
        <begin position="419"/>
        <end position="436"/>
    </location>
</feature>
<feature type="compositionally biased region" description="Basic residues" evidence="1">
    <location>
        <begin position="138"/>
        <end position="147"/>
    </location>
</feature>
<comment type="caution">
    <text evidence="3">The sequence shown here is derived from an EMBL/GenBank/DDBJ whole genome shotgun (WGS) entry which is preliminary data.</text>
</comment>
<dbReference type="VEuPathDB" id="FungiDB:BTJ68_03828"/>
<reference evidence="3 4" key="1">
    <citation type="journal article" date="2018" name="BMC Genomics">
        <title>Genomic evidence for intraspecific hybridization in a clonal and extremely halotolerant yeast.</title>
        <authorList>
            <person name="Gostincar C."/>
            <person name="Stajich J.E."/>
            <person name="Zupancic J."/>
            <person name="Zalar P."/>
            <person name="Gunde-Cimerman N."/>
        </authorList>
    </citation>
    <scope>NUCLEOTIDE SEQUENCE [LARGE SCALE GENOMIC DNA]</scope>
    <source>
        <strain evidence="3 4">EXF-6669</strain>
    </source>
</reference>
<dbReference type="Proteomes" id="UP000271337">
    <property type="component" value="Unassembled WGS sequence"/>
</dbReference>
<organism evidence="3 4">
    <name type="scientific">Hortaea werneckii</name>
    <name type="common">Black yeast</name>
    <name type="synonym">Cladosporium werneckii</name>
    <dbReference type="NCBI Taxonomy" id="91943"/>
    <lineage>
        <taxon>Eukaryota</taxon>
        <taxon>Fungi</taxon>
        <taxon>Dikarya</taxon>
        <taxon>Ascomycota</taxon>
        <taxon>Pezizomycotina</taxon>
        <taxon>Dothideomycetes</taxon>
        <taxon>Dothideomycetidae</taxon>
        <taxon>Mycosphaerellales</taxon>
        <taxon>Teratosphaeriaceae</taxon>
        <taxon>Hortaea</taxon>
    </lineage>
</organism>
<dbReference type="PANTHER" id="PTHR22306:SF2">
    <property type="entry name" value="CHROMOSOME 7 OPEN READING FRAME 50"/>
    <property type="match status" value="1"/>
</dbReference>
<feature type="compositionally biased region" description="Polar residues" evidence="1">
    <location>
        <begin position="79"/>
        <end position="88"/>
    </location>
</feature>
<gene>
    <name evidence="3" type="ORF">D0867_05333</name>
</gene>
<feature type="region of interest" description="Disordered" evidence="1">
    <location>
        <begin position="18"/>
        <end position="226"/>
    </location>
</feature>
<feature type="compositionally biased region" description="Basic and acidic residues" evidence="1">
    <location>
        <begin position="397"/>
        <end position="406"/>
    </location>
</feature>
<feature type="region of interest" description="Disordered" evidence="1">
    <location>
        <begin position="374"/>
        <end position="436"/>
    </location>
</feature>
<evidence type="ECO:0000259" key="2">
    <source>
        <dbReference type="Pfam" id="PF10180"/>
    </source>
</evidence>
<dbReference type="EMBL" id="QWIL01000475">
    <property type="protein sequence ID" value="RMY18436.1"/>
    <property type="molecule type" value="Genomic_DNA"/>
</dbReference>